<gene>
    <name evidence="1" type="ORF">pSf2_01</name>
</gene>
<protein>
    <submittedName>
        <fullName evidence="1">Uncharacterized protein</fullName>
    </submittedName>
</protein>
<dbReference type="OrthoDB" id="12718at10239"/>
<accession>A0A0A7NPL6</accession>
<evidence type="ECO:0000313" key="2">
    <source>
        <dbReference type="Proteomes" id="UP000030926"/>
    </source>
</evidence>
<keyword evidence="2" id="KW-1185">Reference proteome</keyword>
<dbReference type="GeneID" id="22807809"/>
<reference evidence="1 2" key="2">
    <citation type="journal article" date="2016" name="Curr. Microbiol.">
        <title>Isolation and Comparative Genomic Analysis of T1-Like Shigella Bacteriophage pSf-2.</title>
        <authorList>
            <person name="Jun J.W."/>
            <person name="Kim H.J."/>
            <person name="Yun S.K."/>
            <person name="Chai J.Y."/>
            <person name="Lee B.C."/>
            <person name="Park S.C."/>
        </authorList>
    </citation>
    <scope>NUCLEOTIDE SEQUENCE [LARGE SCALE GENOMIC DNA]</scope>
</reference>
<dbReference type="RefSeq" id="YP_009112939.1">
    <property type="nucleotide sequence ID" value="NC_026010.1"/>
</dbReference>
<dbReference type="Proteomes" id="UP000030926">
    <property type="component" value="Segment"/>
</dbReference>
<name>A0A0A7NPL6_9CAUD</name>
<evidence type="ECO:0000313" key="1">
    <source>
        <dbReference type="EMBL" id="AIZ95026.1"/>
    </source>
</evidence>
<dbReference type="KEGG" id="vg:22807809"/>
<proteinExistence type="predicted"/>
<dbReference type="EMBL" id="KP085586">
    <property type="protein sequence ID" value="AIZ95026.1"/>
    <property type="molecule type" value="Genomic_DNA"/>
</dbReference>
<sequence>MLLLLDLFRFCEGYDKYTRQHIAKFIYAHKESERFAKAAGMTHREFTSALSKEFCARCVTDGYLDRKDGFYWCKGKIKRPVMMKLMCIDGYNNRYTWEMMHIGEMSDEELFGERRNVDRSERRIVRKTPAYERRI</sequence>
<reference evidence="2" key="1">
    <citation type="submission" date="2014-10" db="EMBL/GenBank/DDBJ databases">
        <title>Characterization and complete genome sequence of the Shigella flexneri bacteriophage pSf-2.</title>
        <authorList>
            <person name="Jun J.W."/>
            <person name="Park S.C."/>
        </authorList>
    </citation>
    <scope>NUCLEOTIDE SEQUENCE [LARGE SCALE GENOMIC DNA]</scope>
</reference>
<organism evidence="1 2">
    <name type="scientific">Shigella phage pSf-2</name>
    <dbReference type="NCBI Taxonomy" id="1572702"/>
    <lineage>
        <taxon>Viruses</taxon>
        <taxon>Duplodnaviria</taxon>
        <taxon>Heunggongvirae</taxon>
        <taxon>Uroviricota</taxon>
        <taxon>Caudoviricetes</taxon>
        <taxon>Drexlerviridae</taxon>
        <taxon>Tunavirinae</taxon>
        <taxon>Tunavirus</taxon>
        <taxon>Tunavirus PSf2</taxon>
    </lineage>
</organism>